<reference evidence="1 2" key="1">
    <citation type="submission" date="2018-03" db="EMBL/GenBank/DDBJ databases">
        <title>Draft Genome Sequences of the Obligatory Marine Myxobacteria Enhygromyxa salina SWB005.</title>
        <authorList>
            <person name="Poehlein A."/>
            <person name="Moghaddam J.A."/>
            <person name="Harms H."/>
            <person name="Alanjari M."/>
            <person name="Koenig G.M."/>
            <person name="Daniel R."/>
            <person name="Schaeberle T.F."/>
        </authorList>
    </citation>
    <scope>NUCLEOTIDE SEQUENCE [LARGE SCALE GENOMIC DNA]</scope>
    <source>
        <strain evidence="1 2">SWB005</strain>
    </source>
</reference>
<gene>
    <name evidence="1" type="ORF">ENSA5_11790</name>
</gene>
<protein>
    <recommendedName>
        <fullName evidence="3">DUF3396 domain-containing protein</fullName>
    </recommendedName>
</protein>
<name>A0A2S9YG52_9BACT</name>
<evidence type="ECO:0000313" key="1">
    <source>
        <dbReference type="EMBL" id="PRQ03996.1"/>
    </source>
</evidence>
<sequence length="314" mass="34546">MTVSATLPLPPLFPKKAVDPTSGATVARTTLGLVAYLRDPVHWANGGAADLLRAYCGYVAPSELQWLTTSMMHRWVALDGLNIEGLAAPLVASFSGRQLRPLFRFDLVDDRAAPLRGFRYQENEPERDAPSTSWLQLWMHPRQDPDALLGLMLELVQQHPVLYASAGYVLSWNSDRAAAAFEHGFRQASRYLGLDLPHPESTSRNIATGGALPSANWLNYIDGELAEALGLNFPAPSGGVAVLPLRRGTLLRAGERPRLIDVNQMEHSPEYSAVAAQLDAARRGSPSLPGVFDEAPDSTRGWLDRFTRPEYWPR</sequence>
<evidence type="ECO:0000313" key="2">
    <source>
        <dbReference type="Proteomes" id="UP000237968"/>
    </source>
</evidence>
<keyword evidence="2" id="KW-1185">Reference proteome</keyword>
<dbReference type="RefSeq" id="WP_146155377.1">
    <property type="nucleotide sequence ID" value="NZ_PVNK01000066.1"/>
</dbReference>
<dbReference type="Proteomes" id="UP000237968">
    <property type="component" value="Unassembled WGS sequence"/>
</dbReference>
<dbReference type="OrthoDB" id="9179973at2"/>
<dbReference type="EMBL" id="PVNK01000066">
    <property type="protein sequence ID" value="PRQ03996.1"/>
    <property type="molecule type" value="Genomic_DNA"/>
</dbReference>
<proteinExistence type="predicted"/>
<comment type="caution">
    <text evidence="1">The sequence shown here is derived from an EMBL/GenBank/DDBJ whole genome shotgun (WGS) entry which is preliminary data.</text>
</comment>
<dbReference type="Pfam" id="PF11876">
    <property type="entry name" value="TsiV"/>
    <property type="match status" value="1"/>
</dbReference>
<organism evidence="1 2">
    <name type="scientific">Enhygromyxa salina</name>
    <dbReference type="NCBI Taxonomy" id="215803"/>
    <lineage>
        <taxon>Bacteria</taxon>
        <taxon>Pseudomonadati</taxon>
        <taxon>Myxococcota</taxon>
        <taxon>Polyangia</taxon>
        <taxon>Nannocystales</taxon>
        <taxon>Nannocystaceae</taxon>
        <taxon>Enhygromyxa</taxon>
    </lineage>
</organism>
<dbReference type="AlphaFoldDB" id="A0A2S9YG52"/>
<evidence type="ECO:0008006" key="3">
    <source>
        <dbReference type="Google" id="ProtNLM"/>
    </source>
</evidence>
<accession>A0A2S9YG52</accession>
<dbReference type="InterPro" id="IPR021815">
    <property type="entry name" value="TsiV"/>
</dbReference>